<name>A0A6J6D5K3_9ZZZZ</name>
<sequence length="362" mass="37550">MSWPDSPPTQPPAQPPTEPVSVGVPRSEVSETSRTTSPSAVRVQQRPRRARMIIGIVLLFLAGVSATFGVASFWTARAILDEDTWVATSKAIVNNPQVQDDVARAIATQIVTVVGIDDLVGGVLPGPLGSLSGTVTQGVTDLITLATVQVVKTDAFVSVWESAVRATHEEFVRAVDGSGRIVTIDSEGLSLDLGSSLVEIEKQLNQRGIDILDNVNLSSIDLQVPLVDAPGLERIQTWIQALRVGSIVFPAVAVIAAMSGLLVARRRWFAVMAAAVGVVVGAGVIALITSAGRDRAIEEISGGVLGVSSAGVIVDEVVSGLDRALLVACALAAVALVASLIAAVLDSRNRSNVPDDVSAPAA</sequence>
<protein>
    <submittedName>
        <fullName evidence="3">Unannotated protein</fullName>
    </submittedName>
</protein>
<accession>A0A6J6D5K3</accession>
<evidence type="ECO:0000256" key="2">
    <source>
        <dbReference type="SAM" id="Phobius"/>
    </source>
</evidence>
<proteinExistence type="predicted"/>
<keyword evidence="2" id="KW-1133">Transmembrane helix</keyword>
<keyword evidence="2" id="KW-0812">Transmembrane</keyword>
<feature type="transmembrane region" description="Helical" evidence="2">
    <location>
        <begin position="324"/>
        <end position="345"/>
    </location>
</feature>
<dbReference type="AlphaFoldDB" id="A0A6J6D5K3"/>
<keyword evidence="2" id="KW-0472">Membrane</keyword>
<gene>
    <name evidence="3" type="ORF">UFOPK1495_01379</name>
</gene>
<organism evidence="3">
    <name type="scientific">freshwater metagenome</name>
    <dbReference type="NCBI Taxonomy" id="449393"/>
    <lineage>
        <taxon>unclassified sequences</taxon>
        <taxon>metagenomes</taxon>
        <taxon>ecological metagenomes</taxon>
    </lineage>
</organism>
<evidence type="ECO:0000313" key="3">
    <source>
        <dbReference type="EMBL" id="CAB4559067.1"/>
    </source>
</evidence>
<feature type="region of interest" description="Disordered" evidence="1">
    <location>
        <begin position="1"/>
        <end position="44"/>
    </location>
</feature>
<feature type="compositionally biased region" description="Low complexity" evidence="1">
    <location>
        <begin position="19"/>
        <end position="44"/>
    </location>
</feature>
<feature type="transmembrane region" description="Helical" evidence="2">
    <location>
        <begin position="268"/>
        <end position="288"/>
    </location>
</feature>
<reference evidence="3" key="1">
    <citation type="submission" date="2020-05" db="EMBL/GenBank/DDBJ databases">
        <authorList>
            <person name="Chiriac C."/>
            <person name="Salcher M."/>
            <person name="Ghai R."/>
            <person name="Kavagutti S V."/>
        </authorList>
    </citation>
    <scope>NUCLEOTIDE SEQUENCE</scope>
</reference>
<feature type="transmembrane region" description="Helical" evidence="2">
    <location>
        <begin position="52"/>
        <end position="74"/>
    </location>
</feature>
<feature type="compositionally biased region" description="Pro residues" evidence="1">
    <location>
        <begin position="1"/>
        <end position="18"/>
    </location>
</feature>
<dbReference type="EMBL" id="CAEZSU010000163">
    <property type="protein sequence ID" value="CAB4559067.1"/>
    <property type="molecule type" value="Genomic_DNA"/>
</dbReference>
<feature type="transmembrane region" description="Helical" evidence="2">
    <location>
        <begin position="241"/>
        <end position="262"/>
    </location>
</feature>
<evidence type="ECO:0000256" key="1">
    <source>
        <dbReference type="SAM" id="MobiDB-lite"/>
    </source>
</evidence>